<dbReference type="FunFam" id="3.30.1390.10:FF:000001">
    <property type="entry name" value="50S ribosomal protein L7/L12"/>
    <property type="match status" value="1"/>
</dbReference>
<accession>A0A9K3L500</accession>
<dbReference type="NCBIfam" id="TIGR00855">
    <property type="entry name" value="L12"/>
    <property type="match status" value="1"/>
</dbReference>
<feature type="domain" description="Large ribosomal subunit protein bL12 C-terminal" evidence="4">
    <location>
        <begin position="195"/>
        <end position="261"/>
    </location>
</feature>
<evidence type="ECO:0000256" key="3">
    <source>
        <dbReference type="ARBA" id="ARBA00023274"/>
    </source>
</evidence>
<dbReference type="GO" id="GO:0003735">
    <property type="term" value="F:structural constituent of ribosome"/>
    <property type="evidence" value="ECO:0007669"/>
    <property type="project" value="InterPro"/>
</dbReference>
<organism evidence="5 6">
    <name type="scientific">Nitzschia inconspicua</name>
    <dbReference type="NCBI Taxonomy" id="303405"/>
    <lineage>
        <taxon>Eukaryota</taxon>
        <taxon>Sar</taxon>
        <taxon>Stramenopiles</taxon>
        <taxon>Ochrophyta</taxon>
        <taxon>Bacillariophyta</taxon>
        <taxon>Bacillariophyceae</taxon>
        <taxon>Bacillariophycidae</taxon>
        <taxon>Bacillariales</taxon>
        <taxon>Bacillariaceae</taxon>
        <taxon>Nitzschia</taxon>
    </lineage>
</organism>
<keyword evidence="2 5" id="KW-0689">Ribosomal protein</keyword>
<evidence type="ECO:0000313" key="5">
    <source>
        <dbReference type="EMBL" id="KAG7354753.1"/>
    </source>
</evidence>
<dbReference type="CDD" id="cd00387">
    <property type="entry name" value="Ribosomal_L7_L12"/>
    <property type="match status" value="1"/>
</dbReference>
<dbReference type="GO" id="GO:0005840">
    <property type="term" value="C:ribosome"/>
    <property type="evidence" value="ECO:0007669"/>
    <property type="project" value="UniProtKB-KW"/>
</dbReference>
<dbReference type="Proteomes" id="UP000693970">
    <property type="component" value="Unassembled WGS sequence"/>
</dbReference>
<dbReference type="PANTHER" id="PTHR45987">
    <property type="entry name" value="39S RIBOSOMAL PROTEIN L12"/>
    <property type="match status" value="1"/>
</dbReference>
<dbReference type="AlphaFoldDB" id="A0A9K3L500"/>
<dbReference type="Pfam" id="PF00542">
    <property type="entry name" value="Ribosomal_L12"/>
    <property type="match status" value="1"/>
</dbReference>
<evidence type="ECO:0000259" key="4">
    <source>
        <dbReference type="Pfam" id="PF00542"/>
    </source>
</evidence>
<dbReference type="InterPro" id="IPR000206">
    <property type="entry name" value="Ribosomal_bL12"/>
</dbReference>
<keyword evidence="3" id="KW-0687">Ribonucleoprotein</keyword>
<name>A0A9K3L500_9STRA</name>
<dbReference type="PANTHER" id="PTHR45987:SF4">
    <property type="entry name" value="LARGE RIBOSOMAL SUBUNIT PROTEIN BL12M"/>
    <property type="match status" value="1"/>
</dbReference>
<protein>
    <submittedName>
        <fullName evidence="5">50S ribosomal protein L7/L12</fullName>
    </submittedName>
</protein>
<keyword evidence="6" id="KW-1185">Reference proteome</keyword>
<gene>
    <name evidence="5" type="ORF">IV203_004109</name>
</gene>
<dbReference type="GO" id="GO:0006412">
    <property type="term" value="P:translation"/>
    <property type="evidence" value="ECO:0007669"/>
    <property type="project" value="InterPro"/>
</dbReference>
<dbReference type="GO" id="GO:1990904">
    <property type="term" value="C:ribonucleoprotein complex"/>
    <property type="evidence" value="ECO:0007669"/>
    <property type="project" value="UniProtKB-KW"/>
</dbReference>
<dbReference type="OrthoDB" id="250175at2759"/>
<dbReference type="HAMAP" id="MF_00368">
    <property type="entry name" value="Ribosomal_bL12"/>
    <property type="match status" value="1"/>
</dbReference>
<comment type="caution">
    <text evidence="5">The sequence shown here is derived from an EMBL/GenBank/DDBJ whole genome shotgun (WGS) entry which is preliminary data.</text>
</comment>
<comment type="similarity">
    <text evidence="1">Belongs to the bacterial ribosomal protein bL12 family.</text>
</comment>
<dbReference type="EMBL" id="JAGRRH010000016">
    <property type="protein sequence ID" value="KAG7354753.1"/>
    <property type="molecule type" value="Genomic_DNA"/>
</dbReference>
<evidence type="ECO:0000256" key="2">
    <source>
        <dbReference type="ARBA" id="ARBA00022980"/>
    </source>
</evidence>
<sequence length="262" mass="28821">MNRSCRSFIRLVARSKSQSSMQRLSFVGVPNHLPLSSTLLQLDAASNTRKWYHSSFYLSHLIHKDAAAAQPTEEELNETEDTIPEWQNPLHYKNPEMQKMFSDDFEEGAEIPVIPQPPLETDPEKVVAPPHIHDLAQEIVLLNLLELKELTDKIADHFGFDDEMMAASYGGGAAVASGDGAGGEAPAEVEVKTIFDLKLVGFDAKAKIKVIKEVRAIAGLGLKEAKELVESAPKVIQKDLKQDKADELKAQLEAVGAEVEIV</sequence>
<reference evidence="5" key="1">
    <citation type="journal article" date="2021" name="Sci. Rep.">
        <title>Diploid genomic architecture of Nitzschia inconspicua, an elite biomass production diatom.</title>
        <authorList>
            <person name="Oliver A."/>
            <person name="Podell S."/>
            <person name="Pinowska A."/>
            <person name="Traller J.C."/>
            <person name="Smith S.R."/>
            <person name="McClure R."/>
            <person name="Beliaev A."/>
            <person name="Bohutskyi P."/>
            <person name="Hill E.A."/>
            <person name="Rabines A."/>
            <person name="Zheng H."/>
            <person name="Allen L.Z."/>
            <person name="Kuo A."/>
            <person name="Grigoriev I.V."/>
            <person name="Allen A.E."/>
            <person name="Hazlebeck D."/>
            <person name="Allen E.E."/>
        </authorList>
    </citation>
    <scope>NUCLEOTIDE SEQUENCE</scope>
    <source>
        <strain evidence="5">Hildebrandi</strain>
    </source>
</reference>
<evidence type="ECO:0000313" key="6">
    <source>
        <dbReference type="Proteomes" id="UP000693970"/>
    </source>
</evidence>
<reference evidence="5" key="2">
    <citation type="submission" date="2021-04" db="EMBL/GenBank/DDBJ databases">
        <authorList>
            <person name="Podell S."/>
        </authorList>
    </citation>
    <scope>NUCLEOTIDE SEQUENCE</scope>
    <source>
        <strain evidence="5">Hildebrandi</strain>
    </source>
</reference>
<evidence type="ECO:0000256" key="1">
    <source>
        <dbReference type="ARBA" id="ARBA00007197"/>
    </source>
</evidence>
<dbReference type="InterPro" id="IPR013823">
    <property type="entry name" value="Ribosomal_bL12_C"/>
</dbReference>
<proteinExistence type="inferred from homology"/>
<dbReference type="GO" id="GO:0003729">
    <property type="term" value="F:mRNA binding"/>
    <property type="evidence" value="ECO:0007669"/>
    <property type="project" value="TreeGrafter"/>
</dbReference>